<reference evidence="2" key="1">
    <citation type="submission" date="2014-07" db="EMBL/GenBank/DDBJ databases">
        <title>Identification of a novel salt tolerance gene in wild soybean by whole-genome sequencing.</title>
        <authorList>
            <person name="Lam H.-M."/>
            <person name="Qi X."/>
            <person name="Li M.-W."/>
            <person name="Liu X."/>
            <person name="Xie M."/>
            <person name="Ni M."/>
            <person name="Xu X."/>
        </authorList>
    </citation>
    <scope>NUCLEOTIDE SEQUENCE [LARGE SCALE GENOMIC DNA]</scope>
    <source>
        <tissue evidence="2">Root</tissue>
    </source>
</reference>
<name>A0A0B2RU69_GLYSO</name>
<dbReference type="EMBL" id="QZWG01000007">
    <property type="protein sequence ID" value="RZC03353.1"/>
    <property type="molecule type" value="Genomic_DNA"/>
</dbReference>
<proteinExistence type="predicted"/>
<keyword evidence="1" id="KW-1133">Transmembrane helix</keyword>
<dbReference type="AlphaFoldDB" id="A0A0B2RU69"/>
<protein>
    <submittedName>
        <fullName evidence="2">Uncharacterized protein</fullName>
    </submittedName>
</protein>
<sequence>MTSPFFQLSHKACYLFRIGSLLQNGVDLFLIVADCEGLLFFFMVALLMWSSIGLDEDLVLQEGAQAGDWGLKYANSFHFLVGDIITITL</sequence>
<evidence type="ECO:0000256" key="1">
    <source>
        <dbReference type="SAM" id="Phobius"/>
    </source>
</evidence>
<keyword evidence="1" id="KW-0472">Membrane</keyword>
<dbReference type="EMBL" id="KN648027">
    <property type="protein sequence ID" value="KHN35754.1"/>
    <property type="molecule type" value="Genomic_DNA"/>
</dbReference>
<dbReference type="Proteomes" id="UP000053555">
    <property type="component" value="Unassembled WGS sequence"/>
</dbReference>
<reference evidence="3 4" key="2">
    <citation type="submission" date="2018-09" db="EMBL/GenBank/DDBJ databases">
        <title>A high-quality reference genome of wild soybean provides a powerful tool to mine soybean genomes.</title>
        <authorList>
            <person name="Xie M."/>
            <person name="Chung C.Y.L."/>
            <person name="Li M.-W."/>
            <person name="Wong F.-L."/>
            <person name="Chan T.-F."/>
            <person name="Lam H.-M."/>
        </authorList>
    </citation>
    <scope>NUCLEOTIDE SEQUENCE [LARGE SCALE GENOMIC DNA]</scope>
    <source>
        <strain evidence="4">cv. W05</strain>
        <tissue evidence="3">Hypocotyl of etiolated seedlings</tissue>
    </source>
</reference>
<evidence type="ECO:0000313" key="4">
    <source>
        <dbReference type="Proteomes" id="UP000289340"/>
    </source>
</evidence>
<keyword evidence="4" id="KW-1185">Reference proteome</keyword>
<evidence type="ECO:0000313" key="2">
    <source>
        <dbReference type="EMBL" id="KHN35754.1"/>
    </source>
</evidence>
<organism evidence="2">
    <name type="scientific">Glycine soja</name>
    <name type="common">Wild soybean</name>
    <dbReference type="NCBI Taxonomy" id="3848"/>
    <lineage>
        <taxon>Eukaryota</taxon>
        <taxon>Viridiplantae</taxon>
        <taxon>Streptophyta</taxon>
        <taxon>Embryophyta</taxon>
        <taxon>Tracheophyta</taxon>
        <taxon>Spermatophyta</taxon>
        <taxon>Magnoliopsida</taxon>
        <taxon>eudicotyledons</taxon>
        <taxon>Gunneridae</taxon>
        <taxon>Pentapetalae</taxon>
        <taxon>rosids</taxon>
        <taxon>fabids</taxon>
        <taxon>Fabales</taxon>
        <taxon>Fabaceae</taxon>
        <taxon>Papilionoideae</taxon>
        <taxon>50 kb inversion clade</taxon>
        <taxon>NPAAA clade</taxon>
        <taxon>indigoferoid/millettioid clade</taxon>
        <taxon>Phaseoleae</taxon>
        <taxon>Glycine</taxon>
        <taxon>Glycine subgen. Soja</taxon>
    </lineage>
</organism>
<feature type="transmembrane region" description="Helical" evidence="1">
    <location>
        <begin position="28"/>
        <end position="49"/>
    </location>
</feature>
<keyword evidence="1" id="KW-0812">Transmembrane</keyword>
<evidence type="ECO:0000313" key="3">
    <source>
        <dbReference type="EMBL" id="RZC03353.1"/>
    </source>
</evidence>
<dbReference type="Proteomes" id="UP000289340">
    <property type="component" value="Chromosome 7"/>
</dbReference>
<accession>A0A0B2RU69</accession>
<gene>
    <name evidence="3" type="ORF">D0Y65_018147</name>
    <name evidence="2" type="ORF">glysoja_048327</name>
</gene>